<feature type="transmembrane region" description="Helical" evidence="1">
    <location>
        <begin position="114"/>
        <end position="131"/>
    </location>
</feature>
<organism evidence="3">
    <name type="scientific">candidate division WOR-3 bacterium</name>
    <dbReference type="NCBI Taxonomy" id="2052148"/>
    <lineage>
        <taxon>Bacteria</taxon>
        <taxon>Bacteria division WOR-3</taxon>
    </lineage>
</organism>
<accession>A0A7C4U610</accession>
<protein>
    <submittedName>
        <fullName evidence="3">Fibronectin type III domain-containing protein</fullName>
    </submittedName>
</protein>
<comment type="caution">
    <text evidence="3">The sequence shown here is derived from an EMBL/GenBank/DDBJ whole genome shotgun (WGS) entry which is preliminary data.</text>
</comment>
<sequence>MFMIIMFSLYPPFNVRASDKPNDGGGSILIKWDKVEDTLLAGYEIFILEEGMEDYEQYDYVPAIYNTYEAEGLKNNVNYRFKIRSLGKDGSYSDFSVPTEPVKCYPQFFKLNKLNTFFAIFIYLFILVYFTKKARGEHLFIRRIAGLDHLEEAVGRATEMGKPMLYVPGISTLSDIATLAALNILKPVAKKAAEYDTPLIVPNYDPMVNIVSQEVVKEAYTEAGRPDAFKRENVFFLCDSQFAYAAGVDGIMVREKPATNLLIGMFYAESLLLAETGNMTGAIQIAGTDAVAQLPFFVAACDYTIMGEELYAASAYLSREPKLVGSLKAQDLSKMILMGFIIIGSILMLGFNWDIIIKLFGTV</sequence>
<name>A0A7C4U610_UNCW3</name>
<dbReference type="PROSITE" id="PS50853">
    <property type="entry name" value="FN3"/>
    <property type="match status" value="1"/>
</dbReference>
<dbReference type="Pfam" id="PF20539">
    <property type="entry name" value="DUF6754"/>
    <property type="match status" value="1"/>
</dbReference>
<feature type="transmembrane region" description="Helical" evidence="1">
    <location>
        <begin position="335"/>
        <end position="353"/>
    </location>
</feature>
<gene>
    <name evidence="3" type="ORF">ENV67_00215</name>
</gene>
<dbReference type="SUPFAM" id="SSF49265">
    <property type="entry name" value="Fibronectin type III"/>
    <property type="match status" value="1"/>
</dbReference>
<keyword evidence="1" id="KW-1133">Transmembrane helix</keyword>
<evidence type="ECO:0000259" key="2">
    <source>
        <dbReference type="PROSITE" id="PS50853"/>
    </source>
</evidence>
<dbReference type="InterPro" id="IPR013783">
    <property type="entry name" value="Ig-like_fold"/>
</dbReference>
<proteinExistence type="predicted"/>
<dbReference type="InterPro" id="IPR046642">
    <property type="entry name" value="DUF6754"/>
</dbReference>
<feature type="domain" description="Fibronectin type-III" evidence="2">
    <location>
        <begin position="11"/>
        <end position="107"/>
    </location>
</feature>
<keyword evidence="1" id="KW-0812">Transmembrane</keyword>
<dbReference type="InterPro" id="IPR003961">
    <property type="entry name" value="FN3_dom"/>
</dbReference>
<dbReference type="InterPro" id="IPR036116">
    <property type="entry name" value="FN3_sf"/>
</dbReference>
<keyword evidence="1" id="KW-0472">Membrane</keyword>
<dbReference type="EMBL" id="DTHG01000004">
    <property type="protein sequence ID" value="HGW90953.1"/>
    <property type="molecule type" value="Genomic_DNA"/>
</dbReference>
<evidence type="ECO:0000256" key="1">
    <source>
        <dbReference type="SAM" id="Phobius"/>
    </source>
</evidence>
<dbReference type="Gene3D" id="2.60.40.10">
    <property type="entry name" value="Immunoglobulins"/>
    <property type="match status" value="1"/>
</dbReference>
<dbReference type="AlphaFoldDB" id="A0A7C4U610"/>
<dbReference type="CDD" id="cd00063">
    <property type="entry name" value="FN3"/>
    <property type="match status" value="1"/>
</dbReference>
<reference evidence="3" key="1">
    <citation type="journal article" date="2020" name="mSystems">
        <title>Genome- and Community-Level Interaction Insights into Carbon Utilization and Element Cycling Functions of Hydrothermarchaeota in Hydrothermal Sediment.</title>
        <authorList>
            <person name="Zhou Z."/>
            <person name="Liu Y."/>
            <person name="Xu W."/>
            <person name="Pan J."/>
            <person name="Luo Z.H."/>
            <person name="Li M."/>
        </authorList>
    </citation>
    <scope>NUCLEOTIDE SEQUENCE [LARGE SCALE GENOMIC DNA]</scope>
    <source>
        <strain evidence="3">SpSt-780</strain>
    </source>
</reference>
<evidence type="ECO:0000313" key="3">
    <source>
        <dbReference type="EMBL" id="HGW90953.1"/>
    </source>
</evidence>